<accession>A0A161RYG3</accession>
<dbReference type="RefSeq" id="WP_063184150.1">
    <property type="nucleotide sequence ID" value="NZ_CP121215.1"/>
</dbReference>
<evidence type="ECO:0000313" key="2">
    <source>
        <dbReference type="Proteomes" id="UP000076563"/>
    </source>
</evidence>
<proteinExistence type="predicted"/>
<dbReference type="EMBL" id="LQRA01000066">
    <property type="protein sequence ID" value="KZE76689.1"/>
    <property type="molecule type" value="Genomic_DNA"/>
</dbReference>
<dbReference type="OrthoDB" id="2663237at2"/>
<protein>
    <submittedName>
        <fullName evidence="1">Uncharacterized protein</fullName>
    </submittedName>
</protein>
<sequence>MAYNVNEKIARQWIGCPVCIQLSNGDFYIGTIKDVTKKQVILSEARKNVKKMKRKNKNNPQISGILGSLFGMGNNGGIPGPGTPNSGTNSGGFFGMLGKAWPMMKIGFSVIQTMWPLFSSFKI</sequence>
<dbReference type="AlphaFoldDB" id="A0A161RYG3"/>
<keyword evidence="2" id="KW-1185">Reference proteome</keyword>
<name>A0A161RYG3_9BACL</name>
<evidence type="ECO:0000313" key="1">
    <source>
        <dbReference type="EMBL" id="KZE76689.1"/>
    </source>
</evidence>
<gene>
    <name evidence="1" type="ORF">AV654_03035</name>
</gene>
<organism evidence="1 2">
    <name type="scientific">Paenibacillus elgii</name>
    <dbReference type="NCBI Taxonomy" id="189691"/>
    <lineage>
        <taxon>Bacteria</taxon>
        <taxon>Bacillati</taxon>
        <taxon>Bacillota</taxon>
        <taxon>Bacilli</taxon>
        <taxon>Bacillales</taxon>
        <taxon>Paenibacillaceae</taxon>
        <taxon>Paenibacillus</taxon>
    </lineage>
</organism>
<dbReference type="Proteomes" id="UP000076563">
    <property type="component" value="Unassembled WGS sequence"/>
</dbReference>
<comment type="caution">
    <text evidence="1">The sequence shown here is derived from an EMBL/GenBank/DDBJ whole genome shotgun (WGS) entry which is preliminary data.</text>
</comment>
<reference evidence="2" key="1">
    <citation type="submission" date="2016-01" db="EMBL/GenBank/DDBJ databases">
        <title>Draft genome of Chromobacterium sp. F49.</title>
        <authorList>
            <person name="Hong K.W."/>
        </authorList>
    </citation>
    <scope>NUCLEOTIDE SEQUENCE [LARGE SCALE GENOMIC DNA]</scope>
    <source>
        <strain evidence="2">M63</strain>
    </source>
</reference>